<protein>
    <recommendedName>
        <fullName evidence="7">WEB family protein</fullName>
    </recommendedName>
</protein>
<evidence type="ECO:0008006" key="7">
    <source>
        <dbReference type="Google" id="ProtNLM"/>
    </source>
</evidence>
<evidence type="ECO:0000256" key="1">
    <source>
        <dbReference type="ARBA" id="ARBA00005485"/>
    </source>
</evidence>
<evidence type="ECO:0000256" key="3">
    <source>
        <dbReference type="SAM" id="Coils"/>
    </source>
</evidence>
<dbReference type="STRING" id="52838.A0A4S8JQT0"/>
<evidence type="ECO:0000256" key="4">
    <source>
        <dbReference type="SAM" id="MobiDB-lite"/>
    </source>
</evidence>
<proteinExistence type="inferred from homology"/>
<keyword evidence="2 3" id="KW-0175">Coiled coil</keyword>
<comment type="caution">
    <text evidence="5">The sequence shown here is derived from an EMBL/GenBank/DDBJ whole genome shotgun (WGS) entry which is preliminary data.</text>
</comment>
<keyword evidence="6" id="KW-1185">Reference proteome</keyword>
<name>A0A4S8JQT0_MUSBA</name>
<feature type="coiled-coil region" evidence="3">
    <location>
        <begin position="334"/>
        <end position="368"/>
    </location>
</feature>
<evidence type="ECO:0000313" key="5">
    <source>
        <dbReference type="EMBL" id="THU64401.1"/>
    </source>
</evidence>
<dbReference type="Pfam" id="PF05701">
    <property type="entry name" value="WEMBL"/>
    <property type="match status" value="1"/>
</dbReference>
<dbReference type="PANTHER" id="PTHR32054:SF2">
    <property type="entry name" value="PROTEIN PLASTID MOVEMENT IMPAIRED 2"/>
    <property type="match status" value="1"/>
</dbReference>
<dbReference type="GO" id="GO:0005829">
    <property type="term" value="C:cytosol"/>
    <property type="evidence" value="ECO:0007669"/>
    <property type="project" value="TreeGrafter"/>
</dbReference>
<dbReference type="InterPro" id="IPR008545">
    <property type="entry name" value="Web"/>
</dbReference>
<dbReference type="GO" id="GO:0009903">
    <property type="term" value="P:chloroplast avoidance movement"/>
    <property type="evidence" value="ECO:0007669"/>
    <property type="project" value="TreeGrafter"/>
</dbReference>
<dbReference type="GO" id="GO:0009904">
    <property type="term" value="P:chloroplast accumulation movement"/>
    <property type="evidence" value="ECO:0007669"/>
    <property type="project" value="TreeGrafter"/>
</dbReference>
<dbReference type="Proteomes" id="UP000317650">
    <property type="component" value="Chromosome 1"/>
</dbReference>
<reference evidence="5 6" key="1">
    <citation type="journal article" date="2019" name="Nat. Plants">
        <title>Genome sequencing of Musa balbisiana reveals subgenome evolution and function divergence in polyploid bananas.</title>
        <authorList>
            <person name="Yao X."/>
        </authorList>
    </citation>
    <scope>NUCLEOTIDE SEQUENCE [LARGE SCALE GENOMIC DNA]</scope>
    <source>
        <strain evidence="6">cv. DH-PKW</strain>
        <tissue evidence="5">Leaves</tissue>
    </source>
</reference>
<gene>
    <name evidence="5" type="ORF">C4D60_Mb01t26080</name>
</gene>
<dbReference type="PANTHER" id="PTHR32054">
    <property type="entry name" value="HEAVY CHAIN, PUTATIVE, EXPRESSED-RELATED-RELATED"/>
    <property type="match status" value="1"/>
</dbReference>
<feature type="region of interest" description="Disordered" evidence="4">
    <location>
        <begin position="156"/>
        <end position="176"/>
    </location>
</feature>
<comment type="similarity">
    <text evidence="1">Belongs to the WEB family.</text>
</comment>
<accession>A0A4S8JQT0</accession>
<feature type="coiled-coil region" evidence="3">
    <location>
        <begin position="397"/>
        <end position="466"/>
    </location>
</feature>
<feature type="compositionally biased region" description="Low complexity" evidence="4">
    <location>
        <begin position="628"/>
        <end position="646"/>
    </location>
</feature>
<evidence type="ECO:0000313" key="6">
    <source>
        <dbReference type="Proteomes" id="UP000317650"/>
    </source>
</evidence>
<evidence type="ECO:0000256" key="2">
    <source>
        <dbReference type="ARBA" id="ARBA00023054"/>
    </source>
</evidence>
<feature type="region of interest" description="Disordered" evidence="4">
    <location>
        <begin position="585"/>
        <end position="656"/>
    </location>
</feature>
<dbReference type="AlphaFoldDB" id="A0A4S8JQT0"/>
<dbReference type="EMBL" id="PYDT01000004">
    <property type="protein sequence ID" value="THU64401.1"/>
    <property type="molecule type" value="Genomic_DNA"/>
</dbReference>
<sequence>MAISSSFHHHKMANKEQICKPLLAFLHLLLLFSFESVASVFEYYVMDSASRFQFVYSLLLQMDALQRQSPQGIGSAKAAVGLHGERVLGGKPDKINGQIFPQEDLPWKTRELHQAKADISRLNETKNSAEREWERAESELSQARLMAKELASRIEESNARARAQRSELQPMRKMEKSQEDIEYDSVFQELDKAKKELSRIKLDVASAMEAKTKAEKESEACSSKAMAYSRSVVELKKKVDEADEEHVLVELARMEAEREFRDTEARRAAEADQFAKSIEIAKKRIKELQRELSHSKDLEMKLRITNSDVTVLQGEMELVRAMERSYQTDLASKANKKREEDSDAKTALESAEAELKAAKQELATIKEESFQFMISMDHIREELMRTAAETSGLKKLEKRAETNIQHLNSKLLKAKSKLEAATVAEERAKAIVSNLSAALQQMKTEIETAKKEKQLIDEETKSIRAEIDMTDSAIRSAEERLYTSMEELEAAKASEAMALRKLSNVAHRTMRNRALSIPHSSTVTISRSEFEYLGQRAAAAQVVATKKVEAAQAWVEALAAEEKEILMKTEFIEKEIKRSRTGEVMELHKTQKSSAVVEEPNELGHSEEEEESAVPAKPRKSTRENGMAASSRRVTVRRLSTSSATRNARSPLFTIKKRKKVMPNLLKFLGDRRNRKQKV</sequence>
<organism evidence="5 6">
    <name type="scientific">Musa balbisiana</name>
    <name type="common">Banana</name>
    <dbReference type="NCBI Taxonomy" id="52838"/>
    <lineage>
        <taxon>Eukaryota</taxon>
        <taxon>Viridiplantae</taxon>
        <taxon>Streptophyta</taxon>
        <taxon>Embryophyta</taxon>
        <taxon>Tracheophyta</taxon>
        <taxon>Spermatophyta</taxon>
        <taxon>Magnoliopsida</taxon>
        <taxon>Liliopsida</taxon>
        <taxon>Zingiberales</taxon>
        <taxon>Musaceae</taxon>
        <taxon>Musa</taxon>
    </lineage>
</organism>